<organism evidence="1 2">
    <name type="scientific">Cinnamomum micranthum f. kanehirae</name>
    <dbReference type="NCBI Taxonomy" id="337451"/>
    <lineage>
        <taxon>Eukaryota</taxon>
        <taxon>Viridiplantae</taxon>
        <taxon>Streptophyta</taxon>
        <taxon>Embryophyta</taxon>
        <taxon>Tracheophyta</taxon>
        <taxon>Spermatophyta</taxon>
        <taxon>Magnoliopsida</taxon>
        <taxon>Magnoliidae</taxon>
        <taxon>Laurales</taxon>
        <taxon>Lauraceae</taxon>
        <taxon>Cinnamomum</taxon>
    </lineage>
</organism>
<proteinExistence type="predicted"/>
<comment type="caution">
    <text evidence="1">The sequence shown here is derived from an EMBL/GenBank/DDBJ whole genome shotgun (WGS) entry which is preliminary data.</text>
</comment>
<dbReference type="EMBL" id="QPKB01000001">
    <property type="protein sequence ID" value="RWR73146.1"/>
    <property type="molecule type" value="Genomic_DNA"/>
</dbReference>
<dbReference type="OrthoDB" id="1863935at2759"/>
<evidence type="ECO:0000313" key="2">
    <source>
        <dbReference type="Proteomes" id="UP000283530"/>
    </source>
</evidence>
<dbReference type="AlphaFoldDB" id="A0A443N3Q1"/>
<sequence>MSFSSMPTSPDCVVFAILNHIPFDNILINTYSPGAQSRHSYIRWKGVSPLFSSSTNPIFYNGLFYCLGLQGNLGVYNVSENTWNVLKERKPLQLPI</sequence>
<gene>
    <name evidence="1" type="ORF">CKAN_00140200</name>
</gene>
<keyword evidence="2" id="KW-1185">Reference proteome</keyword>
<name>A0A443N3Q1_9MAGN</name>
<reference evidence="1 2" key="1">
    <citation type="journal article" date="2019" name="Nat. Plants">
        <title>Stout camphor tree genome fills gaps in understanding of flowering plant genome evolution.</title>
        <authorList>
            <person name="Chaw S.M."/>
            <person name="Liu Y.C."/>
            <person name="Wu Y.W."/>
            <person name="Wang H.Y."/>
            <person name="Lin C.I."/>
            <person name="Wu C.S."/>
            <person name="Ke H.M."/>
            <person name="Chang L.Y."/>
            <person name="Hsu C.Y."/>
            <person name="Yang H.T."/>
            <person name="Sudianto E."/>
            <person name="Hsu M.H."/>
            <person name="Wu K.P."/>
            <person name="Wang L.N."/>
            <person name="Leebens-Mack J.H."/>
            <person name="Tsai I.J."/>
        </authorList>
    </citation>
    <scope>NUCLEOTIDE SEQUENCE [LARGE SCALE GENOMIC DNA]</scope>
    <source>
        <strain evidence="2">cv. Chaw 1501</strain>
        <tissue evidence="1">Young leaves</tissue>
    </source>
</reference>
<protein>
    <submittedName>
        <fullName evidence="1">F-box/kelch-repeat-like protein</fullName>
    </submittedName>
</protein>
<accession>A0A443N3Q1</accession>
<dbReference type="Proteomes" id="UP000283530">
    <property type="component" value="Unassembled WGS sequence"/>
</dbReference>
<evidence type="ECO:0000313" key="1">
    <source>
        <dbReference type="EMBL" id="RWR73146.1"/>
    </source>
</evidence>